<name>A0ABN8ZBP2_RANTA</name>
<dbReference type="EMBL" id="OX459939">
    <property type="protein sequence ID" value="CAI9170217.1"/>
    <property type="molecule type" value="Genomic_DNA"/>
</dbReference>
<evidence type="ECO:0000256" key="1">
    <source>
        <dbReference type="SAM" id="MobiDB-lite"/>
    </source>
</evidence>
<gene>
    <name evidence="2" type="ORF">MRATA1EN1_LOCUS19179</name>
</gene>
<evidence type="ECO:0000313" key="3">
    <source>
        <dbReference type="Proteomes" id="UP001176941"/>
    </source>
</evidence>
<reference evidence="2" key="1">
    <citation type="submission" date="2023-04" db="EMBL/GenBank/DDBJ databases">
        <authorList>
            <consortium name="ELIXIR-Norway"/>
        </authorList>
    </citation>
    <scope>NUCLEOTIDE SEQUENCE [LARGE SCALE GENOMIC DNA]</scope>
</reference>
<protein>
    <submittedName>
        <fullName evidence="2">Uncharacterized protein</fullName>
    </submittedName>
</protein>
<evidence type="ECO:0000313" key="2">
    <source>
        <dbReference type="EMBL" id="CAI9170217.1"/>
    </source>
</evidence>
<dbReference type="Proteomes" id="UP001176941">
    <property type="component" value="Chromosome 3"/>
</dbReference>
<sequence>MPADCAASGRPAAGRKRRVPPLGTGSAAMQPGRSAAPAAPRTEPAAARSPQPGSGPAGAAKPGLERRSWAASGRGGGRKEGPSSPAPRERATPSFGDPSRRCPRLPQGGAGVVGGRPPTSLRDLQGPAKSLKPGVDRFSGSGFSRARQPAHRWPGRGPGLQRSRRGARLQTAARDSGVRRRFRAALYPHPTLLRTSRPRSEAFIVLLYATQPAARIGDCGKLSGPGPRAEVRG</sequence>
<keyword evidence="3" id="KW-1185">Reference proteome</keyword>
<organism evidence="2 3">
    <name type="scientific">Rangifer tarandus platyrhynchus</name>
    <name type="common">Svalbard reindeer</name>
    <dbReference type="NCBI Taxonomy" id="3082113"/>
    <lineage>
        <taxon>Eukaryota</taxon>
        <taxon>Metazoa</taxon>
        <taxon>Chordata</taxon>
        <taxon>Craniata</taxon>
        <taxon>Vertebrata</taxon>
        <taxon>Euteleostomi</taxon>
        <taxon>Mammalia</taxon>
        <taxon>Eutheria</taxon>
        <taxon>Laurasiatheria</taxon>
        <taxon>Artiodactyla</taxon>
        <taxon>Ruminantia</taxon>
        <taxon>Pecora</taxon>
        <taxon>Cervidae</taxon>
        <taxon>Odocoileinae</taxon>
        <taxon>Rangifer</taxon>
    </lineage>
</organism>
<feature type="compositionally biased region" description="Low complexity" evidence="1">
    <location>
        <begin position="33"/>
        <end position="62"/>
    </location>
</feature>
<accession>A0ABN8ZBP2</accession>
<proteinExistence type="predicted"/>
<feature type="compositionally biased region" description="Basic and acidic residues" evidence="1">
    <location>
        <begin position="77"/>
        <end position="91"/>
    </location>
</feature>
<feature type="region of interest" description="Disordered" evidence="1">
    <location>
        <begin position="1"/>
        <end position="176"/>
    </location>
</feature>